<dbReference type="Proteomes" id="UP000245884">
    <property type="component" value="Unassembled WGS sequence"/>
</dbReference>
<evidence type="ECO:0000256" key="4">
    <source>
        <dbReference type="ARBA" id="ARBA00023163"/>
    </source>
</evidence>
<evidence type="ECO:0000313" key="7">
    <source>
        <dbReference type="EMBL" id="PWN24789.1"/>
    </source>
</evidence>
<dbReference type="GeneID" id="37026433"/>
<dbReference type="AlphaFoldDB" id="A0A316UHV1"/>
<dbReference type="InterPro" id="IPR030491">
    <property type="entry name" value="TBP_CS"/>
</dbReference>
<dbReference type="PANTHER" id="PTHR10126">
    <property type="entry name" value="TATA-BOX BINDING PROTEIN"/>
    <property type="match status" value="1"/>
</dbReference>
<dbReference type="CDD" id="cd04516">
    <property type="entry name" value="TBP_eukaryotes"/>
    <property type="match status" value="1"/>
</dbReference>
<keyword evidence="4" id="KW-0804">Transcription</keyword>
<dbReference type="InterPro" id="IPR033710">
    <property type="entry name" value="TBP_eukaryotic"/>
</dbReference>
<evidence type="ECO:0000256" key="6">
    <source>
        <dbReference type="SAM" id="MobiDB-lite"/>
    </source>
</evidence>
<name>A0A316UHV1_9BASI</name>
<dbReference type="PRINTS" id="PR00686">
    <property type="entry name" value="TIFACTORIID"/>
</dbReference>
<dbReference type="HAMAP" id="MF_00408">
    <property type="entry name" value="TATA_bind_prot_arch"/>
    <property type="match status" value="1"/>
</dbReference>
<dbReference type="EMBL" id="KZ819679">
    <property type="protein sequence ID" value="PWN24789.1"/>
    <property type="molecule type" value="Genomic_DNA"/>
</dbReference>
<comment type="subcellular location">
    <subcellularLocation>
        <location evidence="1">Nucleus</location>
    </subcellularLocation>
</comment>
<dbReference type="FunFam" id="3.30.310.10:FF:000002">
    <property type="entry name" value="TATA-box-binding protein 2"/>
    <property type="match status" value="1"/>
</dbReference>
<dbReference type="InterPro" id="IPR012295">
    <property type="entry name" value="TBP_dom_sf"/>
</dbReference>
<sequence length="249" mass="26800">MAGLALPSANGSASNATEYANGNGAVDAGRGKVGKGSSETPGPSAGEEAKGGKAGGAATSEAEQALRAQDLPLPVLQNIVATVNLDVRLDLKTIALHARNAEYNPKRFAAVIMRIREPKTTALIFASGKMVVTGAKSEDDSRLASRKYARIIQKLGFEAKFTEFKIQNIVGSCDVRFPIRLEGLAYGHGIYSSYEPELFPGLIYRMVKPKVVLLIFVSGKIVLTGAKVREEIYTAYKNIWPVLLDYRKP</sequence>
<dbReference type="GO" id="GO:0003677">
    <property type="term" value="F:DNA binding"/>
    <property type="evidence" value="ECO:0007669"/>
    <property type="project" value="UniProtKB-KW"/>
</dbReference>
<evidence type="ECO:0000256" key="2">
    <source>
        <dbReference type="ARBA" id="ARBA00005560"/>
    </source>
</evidence>
<dbReference type="STRING" id="1569628.A0A316UHV1"/>
<dbReference type="Gene3D" id="3.30.310.10">
    <property type="entry name" value="TATA-Binding Protein"/>
    <property type="match status" value="2"/>
</dbReference>
<gene>
    <name evidence="7" type="ORF">BDZ90DRAFT_224329</name>
</gene>
<dbReference type="SUPFAM" id="SSF55945">
    <property type="entry name" value="TATA-box binding protein-like"/>
    <property type="match status" value="2"/>
</dbReference>
<dbReference type="InterPro" id="IPR000814">
    <property type="entry name" value="TBP"/>
</dbReference>
<evidence type="ECO:0000256" key="1">
    <source>
        <dbReference type="ARBA" id="ARBA00004123"/>
    </source>
</evidence>
<evidence type="ECO:0000313" key="8">
    <source>
        <dbReference type="Proteomes" id="UP000245884"/>
    </source>
</evidence>
<accession>A0A316UHV1</accession>
<keyword evidence="8" id="KW-1185">Reference proteome</keyword>
<evidence type="ECO:0000256" key="3">
    <source>
        <dbReference type="ARBA" id="ARBA00023125"/>
    </source>
</evidence>
<dbReference type="FunFam" id="3.30.310.10:FF:000001">
    <property type="entry name" value="TATA-box-binding protein 2"/>
    <property type="match status" value="1"/>
</dbReference>
<feature type="compositionally biased region" description="Polar residues" evidence="6">
    <location>
        <begin position="9"/>
        <end position="20"/>
    </location>
</feature>
<organism evidence="7 8">
    <name type="scientific">Jaminaea rosea</name>
    <dbReference type="NCBI Taxonomy" id="1569628"/>
    <lineage>
        <taxon>Eukaryota</taxon>
        <taxon>Fungi</taxon>
        <taxon>Dikarya</taxon>
        <taxon>Basidiomycota</taxon>
        <taxon>Ustilaginomycotina</taxon>
        <taxon>Exobasidiomycetes</taxon>
        <taxon>Microstromatales</taxon>
        <taxon>Microstromatales incertae sedis</taxon>
        <taxon>Jaminaea</taxon>
    </lineage>
</organism>
<dbReference type="GO" id="GO:0006367">
    <property type="term" value="P:transcription initiation at RNA polymerase II promoter"/>
    <property type="evidence" value="ECO:0007669"/>
    <property type="project" value="UniProtKB-ARBA"/>
</dbReference>
<proteinExistence type="inferred from homology"/>
<reference evidence="7 8" key="1">
    <citation type="journal article" date="2018" name="Mol. Biol. Evol.">
        <title>Broad Genomic Sampling Reveals a Smut Pathogenic Ancestry of the Fungal Clade Ustilaginomycotina.</title>
        <authorList>
            <person name="Kijpornyongpan T."/>
            <person name="Mondo S.J."/>
            <person name="Barry K."/>
            <person name="Sandor L."/>
            <person name="Lee J."/>
            <person name="Lipzen A."/>
            <person name="Pangilinan J."/>
            <person name="LaButti K."/>
            <person name="Hainaut M."/>
            <person name="Henrissat B."/>
            <person name="Grigoriev I.V."/>
            <person name="Spatafora J.W."/>
            <person name="Aime M.C."/>
        </authorList>
    </citation>
    <scope>NUCLEOTIDE SEQUENCE [LARGE SCALE GENOMIC DNA]</scope>
    <source>
        <strain evidence="7 8">MCA 5214</strain>
    </source>
</reference>
<dbReference type="GO" id="GO:0005634">
    <property type="term" value="C:nucleus"/>
    <property type="evidence" value="ECO:0007669"/>
    <property type="project" value="UniProtKB-SubCell"/>
</dbReference>
<feature type="region of interest" description="Disordered" evidence="6">
    <location>
        <begin position="1"/>
        <end position="63"/>
    </location>
</feature>
<keyword evidence="3" id="KW-0238">DNA-binding</keyword>
<comment type="similarity">
    <text evidence="2">Belongs to the TBP family.</text>
</comment>
<dbReference type="Pfam" id="PF00352">
    <property type="entry name" value="TBP"/>
    <property type="match status" value="2"/>
</dbReference>
<dbReference type="PROSITE" id="PS00351">
    <property type="entry name" value="TFIID"/>
    <property type="match status" value="1"/>
</dbReference>
<protein>
    <submittedName>
        <fullName evidence="7">TBP-domain-containing protein</fullName>
    </submittedName>
</protein>
<evidence type="ECO:0000256" key="5">
    <source>
        <dbReference type="ARBA" id="ARBA00023242"/>
    </source>
</evidence>
<dbReference type="OrthoDB" id="2127950at2759"/>
<dbReference type="GO" id="GO:0005667">
    <property type="term" value="C:transcription regulator complex"/>
    <property type="evidence" value="ECO:0007669"/>
    <property type="project" value="UniProtKB-ARBA"/>
</dbReference>
<keyword evidence="5" id="KW-0539">Nucleus</keyword>
<dbReference type="RefSeq" id="XP_025359401.1">
    <property type="nucleotide sequence ID" value="XM_025504610.1"/>
</dbReference>